<dbReference type="STRING" id="1676925.ENSPKIP00000030637"/>
<dbReference type="GeneTree" id="ENSGT00940000159281"/>
<dbReference type="GO" id="GO:0060070">
    <property type="term" value="P:canonical Wnt signaling pathway"/>
    <property type="evidence" value="ECO:0007669"/>
    <property type="project" value="TreeGrafter"/>
</dbReference>
<evidence type="ECO:0000256" key="3">
    <source>
        <dbReference type="ARBA" id="ARBA00022473"/>
    </source>
</evidence>
<dbReference type="CDD" id="cd19338">
    <property type="entry name" value="Wnt_Wnt6"/>
    <property type="match status" value="1"/>
</dbReference>
<keyword evidence="8" id="KW-0325">Glycoprotein</keyword>
<keyword evidence="4" id="KW-0964">Secreted</keyword>
<dbReference type="GO" id="GO:0045165">
    <property type="term" value="P:cell fate commitment"/>
    <property type="evidence" value="ECO:0007669"/>
    <property type="project" value="TreeGrafter"/>
</dbReference>
<evidence type="ECO:0000256" key="8">
    <source>
        <dbReference type="ARBA" id="ARBA00023180"/>
    </source>
</evidence>
<reference evidence="12" key="2">
    <citation type="submission" date="2025-09" db="UniProtKB">
        <authorList>
            <consortium name="Ensembl"/>
        </authorList>
    </citation>
    <scope>IDENTIFICATION</scope>
</reference>
<evidence type="ECO:0000256" key="5">
    <source>
        <dbReference type="ARBA" id="ARBA00022530"/>
    </source>
</evidence>
<protein>
    <recommendedName>
        <fullName evidence="10">Protein Wnt</fullName>
    </recommendedName>
</protein>
<dbReference type="InterPro" id="IPR009143">
    <property type="entry name" value="Wnt6"/>
</dbReference>
<dbReference type="OrthoDB" id="5945655at2759"/>
<evidence type="ECO:0000256" key="7">
    <source>
        <dbReference type="ARBA" id="ARBA00023157"/>
    </source>
</evidence>
<comment type="similarity">
    <text evidence="2 10">Belongs to the Wnt family.</text>
</comment>
<dbReference type="GO" id="GO:0005109">
    <property type="term" value="F:frizzled binding"/>
    <property type="evidence" value="ECO:0007669"/>
    <property type="project" value="TreeGrafter"/>
</dbReference>
<dbReference type="Proteomes" id="UP000261540">
    <property type="component" value="Unplaced"/>
</dbReference>
<dbReference type="GO" id="GO:0030182">
    <property type="term" value="P:neuron differentiation"/>
    <property type="evidence" value="ECO:0007669"/>
    <property type="project" value="TreeGrafter"/>
</dbReference>
<keyword evidence="11" id="KW-1133">Transmembrane helix</keyword>
<keyword evidence="5" id="KW-0272">Extracellular matrix</keyword>
<keyword evidence="6 10" id="KW-0879">Wnt signaling pathway</keyword>
<keyword evidence="11" id="KW-0472">Membrane</keyword>
<evidence type="ECO:0000256" key="1">
    <source>
        <dbReference type="ARBA" id="ARBA00004498"/>
    </source>
</evidence>
<evidence type="ECO:0000256" key="2">
    <source>
        <dbReference type="ARBA" id="ARBA00005683"/>
    </source>
</evidence>
<dbReference type="Ensembl" id="ENSPKIT00000011460.1">
    <property type="protein sequence ID" value="ENSPKIP00000030637.1"/>
    <property type="gene ID" value="ENSPKIG00000011428.1"/>
</dbReference>
<dbReference type="PANTHER" id="PTHR12027">
    <property type="entry name" value="WNT RELATED"/>
    <property type="match status" value="1"/>
</dbReference>
<dbReference type="SMART" id="SM00097">
    <property type="entry name" value="WNT1"/>
    <property type="match status" value="1"/>
</dbReference>
<dbReference type="GO" id="GO:0005125">
    <property type="term" value="F:cytokine activity"/>
    <property type="evidence" value="ECO:0007669"/>
    <property type="project" value="TreeGrafter"/>
</dbReference>
<proteinExistence type="inferred from homology"/>
<evidence type="ECO:0000256" key="11">
    <source>
        <dbReference type="SAM" id="Phobius"/>
    </source>
</evidence>
<name>A0A3B3SIS6_9TELE</name>
<reference evidence="12" key="1">
    <citation type="submission" date="2025-08" db="UniProtKB">
        <authorList>
            <consortium name="Ensembl"/>
        </authorList>
    </citation>
    <scope>IDENTIFICATION</scope>
</reference>
<keyword evidence="13" id="KW-1185">Reference proteome</keyword>
<evidence type="ECO:0000256" key="9">
    <source>
        <dbReference type="ARBA" id="ARBA00023288"/>
    </source>
</evidence>
<comment type="function">
    <text evidence="10">Ligand for members of the frizzled family of seven transmembrane receptors.</text>
</comment>
<dbReference type="AlphaFoldDB" id="A0A3B3SIS6"/>
<evidence type="ECO:0000313" key="12">
    <source>
        <dbReference type="Ensembl" id="ENSPKIP00000030637.1"/>
    </source>
</evidence>
<dbReference type="GO" id="GO:0048513">
    <property type="term" value="P:animal organ development"/>
    <property type="evidence" value="ECO:0007669"/>
    <property type="project" value="UniProtKB-ARBA"/>
</dbReference>
<evidence type="ECO:0000256" key="6">
    <source>
        <dbReference type="ARBA" id="ARBA00022687"/>
    </source>
</evidence>
<dbReference type="Gene3D" id="3.30.2460.20">
    <property type="match status" value="1"/>
</dbReference>
<evidence type="ECO:0000256" key="10">
    <source>
        <dbReference type="RuleBase" id="RU003500"/>
    </source>
</evidence>
<organism evidence="12 13">
    <name type="scientific">Paramormyrops kingsleyae</name>
    <dbReference type="NCBI Taxonomy" id="1676925"/>
    <lineage>
        <taxon>Eukaryota</taxon>
        <taxon>Metazoa</taxon>
        <taxon>Chordata</taxon>
        <taxon>Craniata</taxon>
        <taxon>Vertebrata</taxon>
        <taxon>Euteleostomi</taxon>
        <taxon>Actinopterygii</taxon>
        <taxon>Neopterygii</taxon>
        <taxon>Teleostei</taxon>
        <taxon>Osteoglossocephala</taxon>
        <taxon>Osteoglossomorpha</taxon>
        <taxon>Osteoglossiformes</taxon>
        <taxon>Mormyridae</taxon>
        <taxon>Paramormyrops</taxon>
    </lineage>
</organism>
<dbReference type="PANTHER" id="PTHR12027:SF72">
    <property type="entry name" value="PROTEIN WNT-6"/>
    <property type="match status" value="1"/>
</dbReference>
<comment type="subcellular location">
    <subcellularLocation>
        <location evidence="1 10">Secreted</location>
        <location evidence="1 10">Extracellular space</location>
        <location evidence="1 10">Extracellular matrix</location>
    </subcellularLocation>
</comment>
<keyword evidence="9" id="KW-0449">Lipoprotein</keyword>
<sequence length="363" mass="40494">MILNRTEVALVFILCPMDIVALWWVSGNLPAMDSNGICQKSRRTAGNQAALCQSQPEVLYAVARGTSLGVRECQHQFRHHQWNCTQQGKSFRRILQQDIRETAFVFAVVAAGSVHTVTQACSSGELLQCGCEDPHGRRPPQLPATFGKQGIIWEWGGCGDDVEFGFEASRRFMDTKRRKTKSDVRTLIDLHNYEAGRLVQSWSLVCHGQHAVRNHMWTECKCHGLSSSCSLKTCWRKMPHFREVGDRLLQRYNSAFRVMGSNDGGMLVPAGQGVKPPDGLDLVYSDESPDFCLPCRRTGSLGTGGRACDSRVTGMGGCRQLCCGRGHKKETQLVELNCLCRFYWCCTVECEKCSTSKNLTLCL</sequence>
<dbReference type="Pfam" id="PF00110">
    <property type="entry name" value="wnt"/>
    <property type="match status" value="1"/>
</dbReference>
<dbReference type="PRINTS" id="PR01349">
    <property type="entry name" value="WNTPROTEIN"/>
</dbReference>
<accession>A0A3B3SIS6</accession>
<feature type="transmembrane region" description="Helical" evidence="11">
    <location>
        <begin position="7"/>
        <end position="25"/>
    </location>
</feature>
<dbReference type="GO" id="GO:0005615">
    <property type="term" value="C:extracellular space"/>
    <property type="evidence" value="ECO:0007669"/>
    <property type="project" value="TreeGrafter"/>
</dbReference>
<keyword evidence="3 10" id="KW-0217">Developmental protein</keyword>
<keyword evidence="7" id="KW-1015">Disulfide bond</keyword>
<keyword evidence="11" id="KW-0812">Transmembrane</keyword>
<evidence type="ECO:0000256" key="4">
    <source>
        <dbReference type="ARBA" id="ARBA00022525"/>
    </source>
</evidence>
<evidence type="ECO:0000313" key="13">
    <source>
        <dbReference type="Proteomes" id="UP000261540"/>
    </source>
</evidence>
<dbReference type="InterPro" id="IPR043158">
    <property type="entry name" value="Wnt_C"/>
</dbReference>
<dbReference type="InterPro" id="IPR005817">
    <property type="entry name" value="Wnt"/>
</dbReference>